<proteinExistence type="predicted"/>
<dbReference type="Proteomes" id="UP001054837">
    <property type="component" value="Unassembled WGS sequence"/>
</dbReference>
<comment type="caution">
    <text evidence="1">The sequence shown here is derived from an EMBL/GenBank/DDBJ whole genome shotgun (WGS) entry which is preliminary data.</text>
</comment>
<name>A0AAV4S2V2_9ARAC</name>
<evidence type="ECO:0000313" key="2">
    <source>
        <dbReference type="Proteomes" id="UP001054837"/>
    </source>
</evidence>
<dbReference type="AlphaFoldDB" id="A0AAV4S2V2"/>
<dbReference type="EMBL" id="BPLQ01006967">
    <property type="protein sequence ID" value="GIY26727.1"/>
    <property type="molecule type" value="Genomic_DNA"/>
</dbReference>
<accession>A0AAV4S2V2</accession>
<gene>
    <name evidence="1" type="ORF">CDAR_612171</name>
</gene>
<keyword evidence="2" id="KW-1185">Reference proteome</keyword>
<protein>
    <submittedName>
        <fullName evidence="1">Uncharacterized protein</fullName>
    </submittedName>
</protein>
<sequence>MAWGPCGGLFPPQAVGAAGAIYLGPKQRGGGTRAHKGQGRGMFGKLGDELGSELGHEIGSHLGDNYICNSIFLICISLVVHLTCVCLL</sequence>
<evidence type="ECO:0000313" key="1">
    <source>
        <dbReference type="EMBL" id="GIY26727.1"/>
    </source>
</evidence>
<organism evidence="1 2">
    <name type="scientific">Caerostris darwini</name>
    <dbReference type="NCBI Taxonomy" id="1538125"/>
    <lineage>
        <taxon>Eukaryota</taxon>
        <taxon>Metazoa</taxon>
        <taxon>Ecdysozoa</taxon>
        <taxon>Arthropoda</taxon>
        <taxon>Chelicerata</taxon>
        <taxon>Arachnida</taxon>
        <taxon>Araneae</taxon>
        <taxon>Araneomorphae</taxon>
        <taxon>Entelegynae</taxon>
        <taxon>Araneoidea</taxon>
        <taxon>Araneidae</taxon>
        <taxon>Caerostris</taxon>
    </lineage>
</organism>
<reference evidence="1 2" key="1">
    <citation type="submission" date="2021-06" db="EMBL/GenBank/DDBJ databases">
        <title>Caerostris darwini draft genome.</title>
        <authorList>
            <person name="Kono N."/>
            <person name="Arakawa K."/>
        </authorList>
    </citation>
    <scope>NUCLEOTIDE SEQUENCE [LARGE SCALE GENOMIC DNA]</scope>
</reference>